<dbReference type="InterPro" id="IPR025354">
    <property type="entry name" value="DUF4258"/>
</dbReference>
<comment type="caution">
    <text evidence="2">The sequence shown here is derived from an EMBL/GenBank/DDBJ whole genome shotgun (WGS) entry which is preliminary data.</text>
</comment>
<reference evidence="2 3" key="1">
    <citation type="submission" date="2019-12" db="EMBL/GenBank/DDBJ databases">
        <title>Chitinophaga sp. strain ysch24 (GDMCC 1.1355), whole genome shotgun sequence.</title>
        <authorList>
            <person name="Zhang X."/>
        </authorList>
    </citation>
    <scope>NUCLEOTIDE SEQUENCE [LARGE SCALE GENOMIC DNA]</scope>
    <source>
        <strain evidence="3">ysch24</strain>
    </source>
</reference>
<evidence type="ECO:0000256" key="1">
    <source>
        <dbReference type="SAM" id="MobiDB-lite"/>
    </source>
</evidence>
<evidence type="ECO:0000313" key="2">
    <source>
        <dbReference type="EMBL" id="MVT11525.1"/>
    </source>
</evidence>
<name>A0A7K1UC25_9BACT</name>
<feature type="region of interest" description="Disordered" evidence="1">
    <location>
        <begin position="29"/>
        <end position="56"/>
    </location>
</feature>
<keyword evidence="3" id="KW-1185">Reference proteome</keyword>
<gene>
    <name evidence="2" type="ORF">GO493_24895</name>
</gene>
<dbReference type="RefSeq" id="WP_157308949.1">
    <property type="nucleotide sequence ID" value="NZ_WRXN01000014.1"/>
</dbReference>
<feature type="compositionally biased region" description="Polar residues" evidence="1">
    <location>
        <begin position="32"/>
        <end position="46"/>
    </location>
</feature>
<dbReference type="AlphaFoldDB" id="A0A7K1UC25"/>
<sequence>MKSKGKYIPMLLLAVLLWLAWQQQWWKGPGRPSQSRTHNNSTTTVRRTPVSGPAALNRHSPLRFTRHARCRMECRHITEAEVAEILEFGTLNTEKSNPMDEPCPTYALEGYSEEGQHLRVVFAPCGNEDSIRVVTCIDLDKEWSCSCN</sequence>
<proteinExistence type="predicted"/>
<accession>A0A7K1UC25</accession>
<dbReference type="Proteomes" id="UP000461730">
    <property type="component" value="Unassembled WGS sequence"/>
</dbReference>
<organism evidence="2 3">
    <name type="scientific">Chitinophaga tropicalis</name>
    <dbReference type="NCBI Taxonomy" id="2683588"/>
    <lineage>
        <taxon>Bacteria</taxon>
        <taxon>Pseudomonadati</taxon>
        <taxon>Bacteroidota</taxon>
        <taxon>Chitinophagia</taxon>
        <taxon>Chitinophagales</taxon>
        <taxon>Chitinophagaceae</taxon>
        <taxon>Chitinophaga</taxon>
    </lineage>
</organism>
<evidence type="ECO:0000313" key="3">
    <source>
        <dbReference type="Proteomes" id="UP000461730"/>
    </source>
</evidence>
<dbReference type="Pfam" id="PF14076">
    <property type="entry name" value="DUF4258"/>
    <property type="match status" value="1"/>
</dbReference>
<dbReference type="EMBL" id="WRXN01000014">
    <property type="protein sequence ID" value="MVT11525.1"/>
    <property type="molecule type" value="Genomic_DNA"/>
</dbReference>
<protein>
    <submittedName>
        <fullName evidence="2">DUF4258 domain-containing protein</fullName>
    </submittedName>
</protein>